<organism evidence="16 17">
    <name type="scientific">Bacteroides reticulotermitis</name>
    <dbReference type="NCBI Taxonomy" id="1133319"/>
    <lineage>
        <taxon>Bacteria</taxon>
        <taxon>Pseudomonadati</taxon>
        <taxon>Bacteroidota</taxon>
        <taxon>Bacteroidia</taxon>
        <taxon>Bacteroidales</taxon>
        <taxon>Bacteroidaceae</taxon>
        <taxon>Bacteroides</taxon>
    </lineage>
</organism>
<dbReference type="Pfam" id="PF00593">
    <property type="entry name" value="TonB_dep_Rec_b-barrel"/>
    <property type="match status" value="1"/>
</dbReference>
<dbReference type="InterPro" id="IPR012910">
    <property type="entry name" value="Plug_dom"/>
</dbReference>
<name>A0A840CWI2_9BACE</name>
<comment type="similarity">
    <text evidence="11 12">Belongs to the TonB-dependent receptor family.</text>
</comment>
<dbReference type="AlphaFoldDB" id="A0A840CWI2"/>
<evidence type="ECO:0000256" key="7">
    <source>
        <dbReference type="ARBA" id="ARBA00023065"/>
    </source>
</evidence>
<dbReference type="Gene3D" id="2.40.170.20">
    <property type="entry name" value="TonB-dependent receptor, beta-barrel domain"/>
    <property type="match status" value="1"/>
</dbReference>
<keyword evidence="6" id="KW-0408">Iron</keyword>
<evidence type="ECO:0000313" key="17">
    <source>
        <dbReference type="Proteomes" id="UP000560658"/>
    </source>
</evidence>
<feature type="signal peptide" evidence="13">
    <location>
        <begin position="1"/>
        <end position="18"/>
    </location>
</feature>
<dbReference type="PANTHER" id="PTHR32552">
    <property type="entry name" value="FERRICHROME IRON RECEPTOR-RELATED"/>
    <property type="match status" value="1"/>
</dbReference>
<keyword evidence="7" id="KW-0406">Ion transport</keyword>
<keyword evidence="17" id="KW-1185">Reference proteome</keyword>
<feature type="domain" description="TonB-dependent receptor-like beta-barrel" evidence="14">
    <location>
        <begin position="242"/>
        <end position="645"/>
    </location>
</feature>
<dbReference type="Proteomes" id="UP000560658">
    <property type="component" value="Unassembled WGS sequence"/>
</dbReference>
<evidence type="ECO:0000256" key="12">
    <source>
        <dbReference type="RuleBase" id="RU003357"/>
    </source>
</evidence>
<evidence type="ECO:0000256" key="2">
    <source>
        <dbReference type="ARBA" id="ARBA00022448"/>
    </source>
</evidence>
<accession>A0A840CWI2</accession>
<dbReference type="PANTHER" id="PTHR32552:SF81">
    <property type="entry name" value="TONB-DEPENDENT OUTER MEMBRANE RECEPTOR"/>
    <property type="match status" value="1"/>
</dbReference>
<evidence type="ECO:0000256" key="4">
    <source>
        <dbReference type="ARBA" id="ARBA00022496"/>
    </source>
</evidence>
<dbReference type="RefSeq" id="WP_044159498.1">
    <property type="nucleotide sequence ID" value="NZ_JACIER010000003.1"/>
</dbReference>
<keyword evidence="3 11" id="KW-1134">Transmembrane beta strand</keyword>
<evidence type="ECO:0000256" key="5">
    <source>
        <dbReference type="ARBA" id="ARBA00022692"/>
    </source>
</evidence>
<comment type="subcellular location">
    <subcellularLocation>
        <location evidence="1 11">Cell outer membrane</location>
        <topology evidence="1 11">Multi-pass membrane protein</topology>
    </subcellularLocation>
</comment>
<dbReference type="Pfam" id="PF07715">
    <property type="entry name" value="Plug"/>
    <property type="match status" value="1"/>
</dbReference>
<evidence type="ECO:0000259" key="14">
    <source>
        <dbReference type="Pfam" id="PF00593"/>
    </source>
</evidence>
<feature type="domain" description="TonB-dependent receptor plug" evidence="15">
    <location>
        <begin position="48"/>
        <end position="150"/>
    </location>
</feature>
<dbReference type="InterPro" id="IPR000531">
    <property type="entry name" value="Beta-barrel_TonB"/>
</dbReference>
<dbReference type="GO" id="GO:0006826">
    <property type="term" value="P:iron ion transport"/>
    <property type="evidence" value="ECO:0007669"/>
    <property type="project" value="UniProtKB-KW"/>
</dbReference>
<keyword evidence="4" id="KW-0410">Iron transport</keyword>
<keyword evidence="8 12" id="KW-0798">TonB box</keyword>
<evidence type="ECO:0000256" key="6">
    <source>
        <dbReference type="ARBA" id="ARBA00023004"/>
    </source>
</evidence>
<reference evidence="16" key="1">
    <citation type="submission" date="2020-08" db="EMBL/GenBank/DDBJ databases">
        <title>Genomic Encyclopedia of Type Strains, Phase IV (KMG-IV): sequencing the most valuable type-strain genomes for metagenomic binning, comparative biology and taxonomic classification.</title>
        <authorList>
            <person name="Goeker M."/>
        </authorList>
    </citation>
    <scope>NUCLEOTIDE SEQUENCE [LARGE SCALE GENOMIC DNA]</scope>
    <source>
        <strain evidence="16">DSM 105720</strain>
    </source>
</reference>
<keyword evidence="13" id="KW-0732">Signal</keyword>
<evidence type="ECO:0000256" key="10">
    <source>
        <dbReference type="ARBA" id="ARBA00023237"/>
    </source>
</evidence>
<keyword evidence="2 11" id="KW-0813">Transport</keyword>
<dbReference type="SUPFAM" id="SSF56935">
    <property type="entry name" value="Porins"/>
    <property type="match status" value="1"/>
</dbReference>
<evidence type="ECO:0000256" key="11">
    <source>
        <dbReference type="PROSITE-ProRule" id="PRU01360"/>
    </source>
</evidence>
<comment type="caution">
    <text evidence="16">The sequence shown here is derived from an EMBL/GenBank/DDBJ whole genome shotgun (WGS) entry which is preliminary data.</text>
</comment>
<dbReference type="CDD" id="cd01347">
    <property type="entry name" value="ligand_gated_channel"/>
    <property type="match status" value="1"/>
</dbReference>
<evidence type="ECO:0000256" key="9">
    <source>
        <dbReference type="ARBA" id="ARBA00023136"/>
    </source>
</evidence>
<evidence type="ECO:0000256" key="1">
    <source>
        <dbReference type="ARBA" id="ARBA00004571"/>
    </source>
</evidence>
<dbReference type="PROSITE" id="PS52016">
    <property type="entry name" value="TONB_DEPENDENT_REC_3"/>
    <property type="match status" value="1"/>
</dbReference>
<keyword evidence="16" id="KW-0675">Receptor</keyword>
<keyword evidence="10 11" id="KW-0998">Cell outer membrane</keyword>
<protein>
    <submittedName>
        <fullName evidence="16">Outer membrane receptor protein involved in Fe transport</fullName>
    </submittedName>
</protein>
<gene>
    <name evidence="16" type="ORF">GGR06_000988</name>
</gene>
<sequence>MRYYLLLTVLMSAKASFAAVSIPDSITHRSVTLDEVVVTSYKEQKGFKEIPASVSILSIGELRKSNITDFKEISSYIPNLYFPDYGSKLTSPLYIRGIGSKLTPSVGLYIDGIPFFEKSVFDFDMNEVSRIEVLRGPQGTLYGRNTMGGIINVYTKNPLNYTGFNYRQTVANYGQTDFSGAYYGRISEKVGYSVSSKYKHNDGFFTNLHTGDKVDRSNHIAAKGKLQWRATNGLEGLLAINYEYTDQGGYPYGLYDQDNGVINDVDYNDYSSYRQGVLTAGLTLNYAFPYFILKSATGYQNLDDRQAIDQDFTSQANSFVIQTQRQNQFSQELEMRSKENEKYSWLNGVFGFYNTVNRKVFFTTQKDFKEPAYGLAFYHQSTMKDLFIEKLSATLGVRLDIERDKQDYTLWKLTDSAKELSTQLNDSKSFTQFTPKLSLQYQFDKDNMVYTTVTRGYKTGGFNVSFSSEDERTYNPEYSWNYEVGAKASAFNGKLQGDVALFYIDWRHQQISHKIPNGQILTNAGRSYSKGVELSLKAQPIEQLHLQLSYGYTEAKFREYLYNDADYSGNYTPYIPRQTIMLGGDYGFNLHSRYIDHLLFSAQYTAIGHQYWNEANAVGQGFYGTLNGKVSATKKNFTVDLWIKNATSRDYTAYLFQLGTKYFAQKGKPLTFGTTISFTL</sequence>
<dbReference type="EMBL" id="JACIER010000003">
    <property type="protein sequence ID" value="MBB4043221.1"/>
    <property type="molecule type" value="Genomic_DNA"/>
</dbReference>
<evidence type="ECO:0000256" key="13">
    <source>
        <dbReference type="SAM" id="SignalP"/>
    </source>
</evidence>
<dbReference type="InterPro" id="IPR036942">
    <property type="entry name" value="Beta-barrel_TonB_sf"/>
</dbReference>
<keyword evidence="9 11" id="KW-0472">Membrane</keyword>
<dbReference type="GO" id="GO:0009279">
    <property type="term" value="C:cell outer membrane"/>
    <property type="evidence" value="ECO:0007669"/>
    <property type="project" value="UniProtKB-SubCell"/>
</dbReference>
<evidence type="ECO:0000256" key="3">
    <source>
        <dbReference type="ARBA" id="ARBA00022452"/>
    </source>
</evidence>
<evidence type="ECO:0000313" key="16">
    <source>
        <dbReference type="EMBL" id="MBB4043221.1"/>
    </source>
</evidence>
<keyword evidence="5 11" id="KW-0812">Transmembrane</keyword>
<evidence type="ECO:0000256" key="8">
    <source>
        <dbReference type="ARBA" id="ARBA00023077"/>
    </source>
</evidence>
<evidence type="ECO:0000259" key="15">
    <source>
        <dbReference type="Pfam" id="PF07715"/>
    </source>
</evidence>
<dbReference type="InterPro" id="IPR039426">
    <property type="entry name" value="TonB-dep_rcpt-like"/>
</dbReference>
<feature type="chain" id="PRO_5032810908" evidence="13">
    <location>
        <begin position="19"/>
        <end position="680"/>
    </location>
</feature>
<proteinExistence type="inferred from homology"/>